<dbReference type="GO" id="GO:0005506">
    <property type="term" value="F:iron ion binding"/>
    <property type="evidence" value="ECO:0007669"/>
    <property type="project" value="InterPro"/>
</dbReference>
<evidence type="ECO:0000256" key="2">
    <source>
        <dbReference type="ARBA" id="ARBA00022723"/>
    </source>
</evidence>
<dbReference type="Gene3D" id="2.60.120.620">
    <property type="entry name" value="q2cbj1_9rhob like domain"/>
    <property type="match status" value="1"/>
</dbReference>
<dbReference type="Pfam" id="PF13640">
    <property type="entry name" value="2OG-FeII_Oxy_3"/>
    <property type="match status" value="1"/>
</dbReference>
<sequence>MTQISNNIYCADFLISFDIETKLLPNPYYDYPYLIIENFLDSNECNEINKKVKEDDDYQKAQIKIKDVLITSKTNEEIRKTNIYSLNEKYLEIYSNRFLSYQAKIEDYFKLALTTSTNVQVLEYLKESFYSIHSDDSSMIYKDNELIGFLPIAKQRKISTVLFTTSNNDIASEETFEGGELLFNFLCDINGNEIKIKPKAGSMLIFLSNPYFTHEVLKVISGRRISLVQWHNAIIN</sequence>
<accession>A0A347UB82</accession>
<reference evidence="9 11" key="1">
    <citation type="submission" date="2017-09" db="EMBL/GenBank/DDBJ databases">
        <title>Genomics of the genus Arcobacter.</title>
        <authorList>
            <person name="Perez-Cataluna A."/>
            <person name="Figueras M.J."/>
            <person name="Salas-Masso N."/>
        </authorList>
    </citation>
    <scope>NUCLEOTIDE SEQUENCE [LARGE SCALE GENOMIC DNA]</scope>
    <source>
        <strain evidence="9 11">CECT 7837</strain>
    </source>
</reference>
<dbReference type="AlphaFoldDB" id="A0A347UB82"/>
<dbReference type="RefSeq" id="WP_118918255.1">
    <property type="nucleotide sequence ID" value="NZ_CP032097.1"/>
</dbReference>
<dbReference type="PANTHER" id="PTHR10869">
    <property type="entry name" value="PROLYL 4-HYDROXYLASE ALPHA SUBUNIT"/>
    <property type="match status" value="1"/>
</dbReference>
<dbReference type="GO" id="GO:0016705">
    <property type="term" value="F:oxidoreductase activity, acting on paired donors, with incorporation or reduction of molecular oxygen"/>
    <property type="evidence" value="ECO:0007669"/>
    <property type="project" value="InterPro"/>
</dbReference>
<keyword evidence="3" id="KW-0847">Vitamin C</keyword>
<proteinExistence type="predicted"/>
<dbReference type="PANTHER" id="PTHR10869:SF246">
    <property type="entry name" value="TRANSMEMBRANE PROLYL 4-HYDROXYLASE"/>
    <property type="match status" value="1"/>
</dbReference>
<protein>
    <submittedName>
        <fullName evidence="8">2OG-Fe(II) oxygenase family protein</fullName>
    </submittedName>
</protein>
<evidence type="ECO:0000259" key="7">
    <source>
        <dbReference type="PROSITE" id="PS51471"/>
    </source>
</evidence>
<dbReference type="PROSITE" id="PS51471">
    <property type="entry name" value="FE2OG_OXY"/>
    <property type="match status" value="1"/>
</dbReference>
<evidence type="ECO:0000313" key="8">
    <source>
        <dbReference type="EMBL" id="AXX96110.1"/>
    </source>
</evidence>
<keyword evidence="4" id="KW-0223">Dioxygenase</keyword>
<dbReference type="OrthoDB" id="5347328at2"/>
<dbReference type="InterPro" id="IPR044862">
    <property type="entry name" value="Pro_4_hyd_alph_FE2OG_OXY"/>
</dbReference>
<dbReference type="InterPro" id="IPR006620">
    <property type="entry name" value="Pro_4_hyd_alph"/>
</dbReference>
<evidence type="ECO:0000256" key="5">
    <source>
        <dbReference type="ARBA" id="ARBA00023002"/>
    </source>
</evidence>
<reference evidence="8 10" key="2">
    <citation type="submission" date="2018-08" db="EMBL/GenBank/DDBJ databases">
        <title>Complete genome of the Arcobacter ellisii type strain LMG 26155.</title>
        <authorList>
            <person name="Miller W.G."/>
            <person name="Yee E."/>
            <person name="Bono J.L."/>
        </authorList>
    </citation>
    <scope>NUCLEOTIDE SEQUENCE [LARGE SCALE GENOMIC DNA]</scope>
    <source>
        <strain evidence="8 10">LMG 26155</strain>
    </source>
</reference>
<dbReference type="Proteomes" id="UP000262582">
    <property type="component" value="Chromosome"/>
</dbReference>
<evidence type="ECO:0000256" key="3">
    <source>
        <dbReference type="ARBA" id="ARBA00022896"/>
    </source>
</evidence>
<gene>
    <name evidence="8" type="ORF">AELL_2503</name>
    <name evidence="9" type="ORF">CP962_04460</name>
</gene>
<organism evidence="9 11">
    <name type="scientific">Arcobacter ellisii</name>
    <dbReference type="NCBI Taxonomy" id="913109"/>
    <lineage>
        <taxon>Bacteria</taxon>
        <taxon>Pseudomonadati</taxon>
        <taxon>Campylobacterota</taxon>
        <taxon>Epsilonproteobacteria</taxon>
        <taxon>Campylobacterales</taxon>
        <taxon>Arcobacteraceae</taxon>
        <taxon>Arcobacter</taxon>
    </lineage>
</organism>
<keyword evidence="2" id="KW-0479">Metal-binding</keyword>
<comment type="cofactor">
    <cofactor evidence="1">
        <name>L-ascorbate</name>
        <dbReference type="ChEBI" id="CHEBI:38290"/>
    </cofactor>
</comment>
<keyword evidence="10" id="KW-1185">Reference proteome</keyword>
<dbReference type="Proteomes" id="UP000290588">
    <property type="component" value="Unassembled WGS sequence"/>
</dbReference>
<evidence type="ECO:0000313" key="11">
    <source>
        <dbReference type="Proteomes" id="UP000290588"/>
    </source>
</evidence>
<dbReference type="EMBL" id="NXIG01000003">
    <property type="protein sequence ID" value="RXI32042.1"/>
    <property type="molecule type" value="Genomic_DNA"/>
</dbReference>
<dbReference type="GO" id="GO:0031418">
    <property type="term" value="F:L-ascorbic acid binding"/>
    <property type="evidence" value="ECO:0007669"/>
    <property type="project" value="UniProtKB-KW"/>
</dbReference>
<evidence type="ECO:0000256" key="6">
    <source>
        <dbReference type="ARBA" id="ARBA00023004"/>
    </source>
</evidence>
<dbReference type="SMART" id="SM00702">
    <property type="entry name" value="P4Hc"/>
    <property type="match status" value="1"/>
</dbReference>
<evidence type="ECO:0000313" key="9">
    <source>
        <dbReference type="EMBL" id="RXI32042.1"/>
    </source>
</evidence>
<keyword evidence="6" id="KW-0408">Iron</keyword>
<dbReference type="InterPro" id="IPR005123">
    <property type="entry name" value="Oxoglu/Fe-dep_dioxygenase_dom"/>
</dbReference>
<dbReference type="EMBL" id="CP032097">
    <property type="protein sequence ID" value="AXX96110.1"/>
    <property type="molecule type" value="Genomic_DNA"/>
</dbReference>
<name>A0A347UB82_9BACT</name>
<dbReference type="KEGG" id="aell:AELL_2503"/>
<dbReference type="InterPro" id="IPR045054">
    <property type="entry name" value="P4HA-like"/>
</dbReference>
<feature type="domain" description="Fe2OG dioxygenase" evidence="7">
    <location>
        <begin position="115"/>
        <end position="233"/>
    </location>
</feature>
<keyword evidence="5" id="KW-0560">Oxidoreductase</keyword>
<evidence type="ECO:0000313" key="10">
    <source>
        <dbReference type="Proteomes" id="UP000262582"/>
    </source>
</evidence>
<evidence type="ECO:0000256" key="1">
    <source>
        <dbReference type="ARBA" id="ARBA00001961"/>
    </source>
</evidence>
<dbReference type="GO" id="GO:0051213">
    <property type="term" value="F:dioxygenase activity"/>
    <property type="evidence" value="ECO:0007669"/>
    <property type="project" value="UniProtKB-KW"/>
</dbReference>
<evidence type="ECO:0000256" key="4">
    <source>
        <dbReference type="ARBA" id="ARBA00022964"/>
    </source>
</evidence>